<dbReference type="STRING" id="446469.Sked_25680"/>
<keyword evidence="3" id="KW-1185">Reference proteome</keyword>
<protein>
    <submittedName>
        <fullName evidence="2">Uncharacterized protein</fullName>
    </submittedName>
</protein>
<dbReference type="AlphaFoldDB" id="D1BK63"/>
<evidence type="ECO:0000313" key="3">
    <source>
        <dbReference type="Proteomes" id="UP000000322"/>
    </source>
</evidence>
<accession>D1BK63</accession>
<gene>
    <name evidence="2" type="ordered locus">Sked_25680</name>
</gene>
<proteinExistence type="predicted"/>
<name>D1BK63_SANKS</name>
<feature type="region of interest" description="Disordered" evidence="1">
    <location>
        <begin position="16"/>
        <end position="54"/>
    </location>
</feature>
<sequence length="263" mass="27498">MTRPGRQLSELLWWLGGGRAPVPPGPPRPRDGSGTHDHSGWRGLPDSSGVDLPAPGRAREVLAALGRGAVQVDGTTCGSAALVLTAAVGDDALARELARPGAAEVAQRRTKAATTRRALLGLPWPGALGTPPWAAARAARCGPVRYTHRLVVDSRPQSRPLLDAAVAWARAGVPVPLYTGGDTRAGLAAAVPRHVVVLTSPDGSALEVYEPSSGRLHPVTEDHLRSGGVARPSLGGWSHVTWVLLPVLPDALPRPRSDGRLRH</sequence>
<feature type="compositionally biased region" description="Basic and acidic residues" evidence="1">
    <location>
        <begin position="28"/>
        <end position="40"/>
    </location>
</feature>
<dbReference type="Proteomes" id="UP000000322">
    <property type="component" value="Chromosome"/>
</dbReference>
<dbReference type="EMBL" id="CP001819">
    <property type="protein sequence ID" value="ACZ22472.1"/>
    <property type="molecule type" value="Genomic_DNA"/>
</dbReference>
<dbReference type="HOGENOM" id="CLU_986181_0_0_11"/>
<dbReference type="RefSeq" id="WP_012867541.1">
    <property type="nucleotide sequence ID" value="NC_013521.1"/>
</dbReference>
<dbReference type="OrthoDB" id="4762866at2"/>
<dbReference type="KEGG" id="ske:Sked_25680"/>
<dbReference type="eggNOG" id="ENOG5032WDA">
    <property type="taxonomic scope" value="Bacteria"/>
</dbReference>
<evidence type="ECO:0000256" key="1">
    <source>
        <dbReference type="SAM" id="MobiDB-lite"/>
    </source>
</evidence>
<evidence type="ECO:0000313" key="2">
    <source>
        <dbReference type="EMBL" id="ACZ22472.1"/>
    </source>
</evidence>
<reference evidence="2 3" key="1">
    <citation type="journal article" date="2009" name="Stand. Genomic Sci.">
        <title>Complete genome sequence of Sanguibacter keddieii type strain (ST-74).</title>
        <authorList>
            <person name="Ivanova N."/>
            <person name="Sikorski J."/>
            <person name="Sims D."/>
            <person name="Brettin T."/>
            <person name="Detter J.C."/>
            <person name="Han C."/>
            <person name="Lapidus A."/>
            <person name="Copeland A."/>
            <person name="Glavina Del Rio T."/>
            <person name="Nolan M."/>
            <person name="Chen F."/>
            <person name="Lucas S."/>
            <person name="Tice H."/>
            <person name="Cheng J.F."/>
            <person name="Bruce D."/>
            <person name="Goodwin L."/>
            <person name="Pitluck S."/>
            <person name="Pati A."/>
            <person name="Mavromatis K."/>
            <person name="Chen A."/>
            <person name="Palaniappan K."/>
            <person name="D'haeseleer P."/>
            <person name="Chain P."/>
            <person name="Bristow J."/>
            <person name="Eisen J.A."/>
            <person name="Markowitz V."/>
            <person name="Hugenholtz P."/>
            <person name="Goker M."/>
            <person name="Pukall R."/>
            <person name="Klenk H.P."/>
            <person name="Kyrpides N.C."/>
        </authorList>
    </citation>
    <scope>NUCLEOTIDE SEQUENCE [LARGE SCALE GENOMIC DNA]</scope>
    <source>
        <strain evidence="3">ATCC 51767 / DSM 10542 / NCFB 3025 / ST-74</strain>
    </source>
</reference>
<organism evidence="2 3">
    <name type="scientific">Sanguibacter keddieii (strain ATCC 51767 / DSM 10542 / NCFB 3025 / ST-74)</name>
    <dbReference type="NCBI Taxonomy" id="446469"/>
    <lineage>
        <taxon>Bacteria</taxon>
        <taxon>Bacillati</taxon>
        <taxon>Actinomycetota</taxon>
        <taxon>Actinomycetes</taxon>
        <taxon>Micrococcales</taxon>
        <taxon>Sanguibacteraceae</taxon>
        <taxon>Sanguibacter</taxon>
    </lineage>
</organism>